<dbReference type="EMBL" id="LAZR01066893">
    <property type="protein sequence ID" value="KKK52689.1"/>
    <property type="molecule type" value="Genomic_DNA"/>
</dbReference>
<protein>
    <submittedName>
        <fullName evidence="1">Uncharacterized protein</fullName>
    </submittedName>
</protein>
<comment type="caution">
    <text evidence="1">The sequence shown here is derived from an EMBL/GenBank/DDBJ whole genome shotgun (WGS) entry which is preliminary data.</text>
</comment>
<name>A0A0F8YEW0_9ZZZZ</name>
<accession>A0A0F8YEW0</accession>
<reference evidence="1" key="1">
    <citation type="journal article" date="2015" name="Nature">
        <title>Complex archaea that bridge the gap between prokaryotes and eukaryotes.</title>
        <authorList>
            <person name="Spang A."/>
            <person name="Saw J.H."/>
            <person name="Jorgensen S.L."/>
            <person name="Zaremba-Niedzwiedzka K."/>
            <person name="Martijn J."/>
            <person name="Lind A.E."/>
            <person name="van Eijk R."/>
            <person name="Schleper C."/>
            <person name="Guy L."/>
            <person name="Ettema T.J."/>
        </authorList>
    </citation>
    <scope>NUCLEOTIDE SEQUENCE</scope>
</reference>
<dbReference type="AlphaFoldDB" id="A0A0F8YEW0"/>
<feature type="non-terminal residue" evidence="1">
    <location>
        <position position="49"/>
    </location>
</feature>
<gene>
    <name evidence="1" type="ORF">LCGC14_3102370</name>
</gene>
<organism evidence="1">
    <name type="scientific">marine sediment metagenome</name>
    <dbReference type="NCBI Taxonomy" id="412755"/>
    <lineage>
        <taxon>unclassified sequences</taxon>
        <taxon>metagenomes</taxon>
        <taxon>ecological metagenomes</taxon>
    </lineage>
</organism>
<proteinExistence type="predicted"/>
<sequence>MLVGMIFMVGNFYLWSGMGRIPGAERYTHLIKYMNVILIISFAVWLTPH</sequence>
<evidence type="ECO:0000313" key="1">
    <source>
        <dbReference type="EMBL" id="KKK52689.1"/>
    </source>
</evidence>